<dbReference type="PANTHER" id="PTHR22807">
    <property type="entry name" value="NOP2 YEAST -RELATED NOL1/NOP2/FMU SUN DOMAIN-CONTAINING"/>
    <property type="match status" value="1"/>
</dbReference>
<evidence type="ECO:0000256" key="1">
    <source>
        <dbReference type="ARBA" id="ARBA00022603"/>
    </source>
</evidence>
<accession>A0ABU5CJ97</accession>
<comment type="similarity">
    <text evidence="5">Belongs to the class I-like SAM-binding methyltransferase superfamily. RsmB/NOP family.</text>
</comment>
<comment type="caution">
    <text evidence="7">The sequence shown here is derived from an EMBL/GenBank/DDBJ whole genome shotgun (WGS) entry which is preliminary data.</text>
</comment>
<evidence type="ECO:0000313" key="8">
    <source>
        <dbReference type="Proteomes" id="UP001228376"/>
    </source>
</evidence>
<dbReference type="Pfam" id="PF01189">
    <property type="entry name" value="Methyltr_RsmB-F"/>
    <property type="match status" value="1"/>
</dbReference>
<keyword evidence="1 5" id="KW-0489">Methyltransferase</keyword>
<evidence type="ECO:0000256" key="2">
    <source>
        <dbReference type="ARBA" id="ARBA00022679"/>
    </source>
</evidence>
<dbReference type="InterPro" id="IPR049560">
    <property type="entry name" value="MeTrfase_RsmB-F_NOP2_cat"/>
</dbReference>
<dbReference type="EMBL" id="JAROCA020000001">
    <property type="protein sequence ID" value="MDY0405927.1"/>
    <property type="molecule type" value="Genomic_DNA"/>
</dbReference>
<dbReference type="SUPFAM" id="SSF53335">
    <property type="entry name" value="S-adenosyl-L-methionine-dependent methyltransferases"/>
    <property type="match status" value="1"/>
</dbReference>
<feature type="domain" description="SAM-dependent MTase RsmB/NOP-type" evidence="6">
    <location>
        <begin position="1"/>
        <end position="123"/>
    </location>
</feature>
<dbReference type="InterPro" id="IPR029063">
    <property type="entry name" value="SAM-dependent_MTases_sf"/>
</dbReference>
<dbReference type="PRINTS" id="PR02008">
    <property type="entry name" value="RCMTFAMILY"/>
</dbReference>
<evidence type="ECO:0000256" key="4">
    <source>
        <dbReference type="ARBA" id="ARBA00022884"/>
    </source>
</evidence>
<evidence type="ECO:0000256" key="5">
    <source>
        <dbReference type="PROSITE-ProRule" id="PRU01023"/>
    </source>
</evidence>
<dbReference type="Proteomes" id="UP001228376">
    <property type="component" value="Unassembled WGS sequence"/>
</dbReference>
<dbReference type="InterPro" id="IPR001678">
    <property type="entry name" value="MeTrfase_RsmB-F_NOP2_dom"/>
</dbReference>
<comment type="caution">
    <text evidence="5">Lacks conserved residue(s) required for the propagation of feature annotation.</text>
</comment>
<protein>
    <recommendedName>
        <fullName evidence="6">SAM-dependent MTase RsmB/NOP-type domain-containing protein</fullName>
    </recommendedName>
</protein>
<evidence type="ECO:0000259" key="6">
    <source>
        <dbReference type="PROSITE" id="PS51686"/>
    </source>
</evidence>
<keyword evidence="8" id="KW-1185">Reference proteome</keyword>
<dbReference type="PROSITE" id="PS51686">
    <property type="entry name" value="SAM_MT_RSMB_NOP"/>
    <property type="match status" value="1"/>
</dbReference>
<evidence type="ECO:0000256" key="3">
    <source>
        <dbReference type="ARBA" id="ARBA00022691"/>
    </source>
</evidence>
<dbReference type="RefSeq" id="WP_320384916.1">
    <property type="nucleotide sequence ID" value="NZ_JAROCA020000001.1"/>
</dbReference>
<name>A0ABU5CJ97_9BACI</name>
<evidence type="ECO:0000313" key="7">
    <source>
        <dbReference type="EMBL" id="MDY0405927.1"/>
    </source>
</evidence>
<feature type="active site" description="Nucleophile" evidence="5">
    <location>
        <position position="57"/>
    </location>
</feature>
<sequence length="124" mass="13558">MLIDAPCSGLGVMRSKPDIKYRKTDADVTALAAIQAEILQAAAPLLKKDGLLVYSTCTIDKRENEQVVAAFLSSHPEFEIDPSLFEALPDYLRQTSGISAYGLQLFPSNGETDGFFLSKMIKKT</sequence>
<reference evidence="7 8" key="1">
    <citation type="submission" date="2023-10" db="EMBL/GenBank/DDBJ databases">
        <title>179-bfca-hs.</title>
        <authorList>
            <person name="Miliotis G."/>
            <person name="Sengupta P."/>
            <person name="Hameed A."/>
            <person name="Chuvochina M."/>
            <person name="Mcdonagh F."/>
            <person name="Simpson A.C."/>
            <person name="Singh N.K."/>
            <person name="Rekha P.D."/>
            <person name="Raman K."/>
            <person name="Hugenholtz P."/>
            <person name="Venkateswaran K."/>
        </authorList>
    </citation>
    <scope>NUCLEOTIDE SEQUENCE [LARGE SCALE GENOMIC DNA]</scope>
    <source>
        <strain evidence="7 8">179-BFC-A-HS</strain>
    </source>
</reference>
<keyword evidence="4 5" id="KW-0694">RNA-binding</keyword>
<feature type="binding site" evidence="5">
    <location>
        <position position="4"/>
    </location>
    <ligand>
        <name>S-adenosyl-L-methionine</name>
        <dbReference type="ChEBI" id="CHEBI:59789"/>
    </ligand>
</feature>
<dbReference type="PANTHER" id="PTHR22807:SF53">
    <property type="entry name" value="RIBOSOMAL RNA SMALL SUBUNIT METHYLTRANSFERASE B-RELATED"/>
    <property type="match status" value="1"/>
</dbReference>
<keyword evidence="3 5" id="KW-0949">S-adenosyl-L-methionine</keyword>
<dbReference type="InterPro" id="IPR023267">
    <property type="entry name" value="RCMT"/>
</dbReference>
<organism evidence="7 8">
    <name type="scientific">Tigheibacillus jepli</name>
    <dbReference type="NCBI Taxonomy" id="3035914"/>
    <lineage>
        <taxon>Bacteria</taxon>
        <taxon>Bacillati</taxon>
        <taxon>Bacillota</taxon>
        <taxon>Bacilli</taxon>
        <taxon>Bacillales</taxon>
        <taxon>Bacillaceae</taxon>
        <taxon>Tigheibacillus</taxon>
    </lineage>
</organism>
<dbReference type="Gene3D" id="3.40.50.150">
    <property type="entry name" value="Vaccinia Virus protein VP39"/>
    <property type="match status" value="1"/>
</dbReference>
<gene>
    <name evidence="7" type="ORF">P5G51_011485</name>
</gene>
<proteinExistence type="inferred from homology"/>
<keyword evidence="2 5" id="KW-0808">Transferase</keyword>